<sequence length="452" mass="51624">MSLVIAFVERISETGAADYIIQKSEVTKDDLDTAWTLNLLLRVGVLLFVYFFAPLIALFYDDPRLTDATRVLAFVLLFGALVSPQIFLDQRERNYKRIFAVNLLTKMFSVAGTIALALHFRSYWALVFGQILAAGLKFIFSYIFMWYSPRICLRKVKDQIVFSQWLLLKSVFGWARSQIDTILVSTKFAESDLGGYHVSKYLAFIPGSDILTLGMSPLLASFSSVQSRKENLLYQIEFALIILFLIAYPLASLLFFSAFEINQIILGEKWIAYVNIFALLSLSCVTMPLVNFSTSILYVVKRPKEAFFFDVISMVLMVSILYFPSFSNLTHFVVAKVSFDLVAAHSYLVFSLRRAELQNWSRVIKIFLTSAILAILIGIFVKQVVVMDNVLLSGSVKILLYVMLWIMALKMIFLLYLKSTPIGFHIEYLQNRVLGRWAKFGIFKNQPRSFSL</sequence>
<proteinExistence type="inferred from homology"/>
<evidence type="ECO:0000256" key="7">
    <source>
        <dbReference type="SAM" id="Phobius"/>
    </source>
</evidence>
<evidence type="ECO:0000256" key="5">
    <source>
        <dbReference type="ARBA" id="ARBA00022989"/>
    </source>
</evidence>
<evidence type="ECO:0000256" key="3">
    <source>
        <dbReference type="ARBA" id="ARBA00022475"/>
    </source>
</evidence>
<keyword evidence="3" id="KW-1003">Cell membrane</keyword>
<accession>A0ABZ0SBJ0</accession>
<dbReference type="PANTHER" id="PTHR30250:SF10">
    <property type="entry name" value="LIPOPOLYSACCHARIDE BIOSYNTHESIS PROTEIN WZXC"/>
    <property type="match status" value="1"/>
</dbReference>
<feature type="transmembrane region" description="Helical" evidence="7">
    <location>
        <begin position="124"/>
        <end position="147"/>
    </location>
</feature>
<dbReference type="Proteomes" id="UP001432180">
    <property type="component" value="Chromosome"/>
</dbReference>
<keyword evidence="9" id="KW-1185">Reference proteome</keyword>
<comment type="subcellular location">
    <subcellularLocation>
        <location evidence="1">Cell membrane</location>
        <topology evidence="1">Multi-pass membrane protein</topology>
    </subcellularLocation>
</comment>
<reference evidence="8 9" key="1">
    <citation type="journal article" date="2023" name="Microorganisms">
        <title>Thiorhodovibrio frisius and Trv. litoralis spp. nov., Two Novel Members from a Clade of Fastidious Purple Sulfur Bacteria That Exhibit Unique Red-Shifted Light-Harvesting Capabilities.</title>
        <authorList>
            <person name="Methner A."/>
            <person name="Kuzyk S.B."/>
            <person name="Petersen J."/>
            <person name="Bauer S."/>
            <person name="Brinkmann H."/>
            <person name="Sichau K."/>
            <person name="Wanner G."/>
            <person name="Wolf J."/>
            <person name="Neumann-Schaal M."/>
            <person name="Henke P."/>
            <person name="Tank M."/>
            <person name="Sproer C."/>
            <person name="Bunk B."/>
            <person name="Overmann J."/>
        </authorList>
    </citation>
    <scope>NUCLEOTIDE SEQUENCE [LARGE SCALE GENOMIC DNA]</scope>
    <source>
        <strain evidence="8 9">DSM 6702</strain>
    </source>
</reference>
<name>A0ABZ0SBJ0_9GAMM</name>
<feature type="transmembrane region" description="Helical" evidence="7">
    <location>
        <begin position="71"/>
        <end position="88"/>
    </location>
</feature>
<evidence type="ECO:0000313" key="8">
    <source>
        <dbReference type="EMBL" id="WPL17683.1"/>
    </source>
</evidence>
<evidence type="ECO:0000313" key="9">
    <source>
        <dbReference type="Proteomes" id="UP001432180"/>
    </source>
</evidence>
<comment type="similarity">
    <text evidence="2">Belongs to the polysaccharide synthase family.</text>
</comment>
<feature type="transmembrane region" description="Helical" evidence="7">
    <location>
        <begin position="271"/>
        <end position="300"/>
    </location>
</feature>
<feature type="transmembrane region" description="Helical" evidence="7">
    <location>
        <begin position="307"/>
        <end position="326"/>
    </location>
</feature>
<feature type="transmembrane region" description="Helical" evidence="7">
    <location>
        <begin position="39"/>
        <end position="59"/>
    </location>
</feature>
<feature type="transmembrane region" description="Helical" evidence="7">
    <location>
        <begin position="364"/>
        <end position="386"/>
    </location>
</feature>
<feature type="transmembrane region" description="Helical" evidence="7">
    <location>
        <begin position="398"/>
        <end position="417"/>
    </location>
</feature>
<evidence type="ECO:0000256" key="2">
    <source>
        <dbReference type="ARBA" id="ARBA00007430"/>
    </source>
</evidence>
<evidence type="ECO:0000256" key="4">
    <source>
        <dbReference type="ARBA" id="ARBA00022692"/>
    </source>
</evidence>
<keyword evidence="5 7" id="KW-1133">Transmembrane helix</keyword>
<keyword evidence="6 7" id="KW-0472">Membrane</keyword>
<feature type="transmembrane region" description="Helical" evidence="7">
    <location>
        <begin position="100"/>
        <end position="118"/>
    </location>
</feature>
<dbReference type="EMBL" id="CP121472">
    <property type="protein sequence ID" value="WPL17683.1"/>
    <property type="molecule type" value="Genomic_DNA"/>
</dbReference>
<feature type="transmembrane region" description="Helical" evidence="7">
    <location>
        <begin position="238"/>
        <end position="259"/>
    </location>
</feature>
<protein>
    <submittedName>
        <fullName evidence="8">Teichuronic acid biosynthesis protein TuaB</fullName>
    </submittedName>
</protein>
<evidence type="ECO:0000256" key="6">
    <source>
        <dbReference type="ARBA" id="ARBA00023136"/>
    </source>
</evidence>
<gene>
    <name evidence="8" type="primary">tuaB_1</name>
    <name evidence="8" type="ORF">Thiowin_02722</name>
</gene>
<evidence type="ECO:0000256" key="1">
    <source>
        <dbReference type="ARBA" id="ARBA00004651"/>
    </source>
</evidence>
<organism evidence="8 9">
    <name type="scientific">Thiorhodovibrio winogradskyi</name>
    <dbReference type="NCBI Taxonomy" id="77007"/>
    <lineage>
        <taxon>Bacteria</taxon>
        <taxon>Pseudomonadati</taxon>
        <taxon>Pseudomonadota</taxon>
        <taxon>Gammaproteobacteria</taxon>
        <taxon>Chromatiales</taxon>
        <taxon>Chromatiaceae</taxon>
        <taxon>Thiorhodovibrio</taxon>
    </lineage>
</organism>
<keyword evidence="4 7" id="KW-0812">Transmembrane</keyword>
<dbReference type="InterPro" id="IPR050833">
    <property type="entry name" value="Poly_Biosynth_Transport"/>
</dbReference>
<dbReference type="Pfam" id="PF13440">
    <property type="entry name" value="Polysacc_synt_3"/>
    <property type="match status" value="1"/>
</dbReference>
<dbReference type="PANTHER" id="PTHR30250">
    <property type="entry name" value="PST FAMILY PREDICTED COLANIC ACID TRANSPORTER"/>
    <property type="match status" value="1"/>
</dbReference>